<dbReference type="PANTHER" id="PTHR41695">
    <property type="entry name" value="1,4-ALPHA-GLUCAN BRANCHING ENZYME RV3031-RELATED"/>
    <property type="match status" value="1"/>
</dbReference>
<dbReference type="Proteomes" id="UP000192611">
    <property type="component" value="Unassembled WGS sequence"/>
</dbReference>
<reference evidence="8" key="1">
    <citation type="submission" date="2017-03" db="EMBL/GenBank/DDBJ databases">
        <title>Novel pathways for hydrocarbon cycling and metabolic interdependencies in hydrothermal sediment communities.</title>
        <authorList>
            <person name="Dombrowski N."/>
            <person name="Seitz K."/>
            <person name="Teske A."/>
            <person name="Baker B."/>
        </authorList>
    </citation>
    <scope>NUCLEOTIDE SEQUENCE [LARGE SCALE GENOMIC DNA]</scope>
</reference>
<evidence type="ECO:0000256" key="1">
    <source>
        <dbReference type="ARBA" id="ARBA00006821"/>
    </source>
</evidence>
<dbReference type="EMBL" id="NATQ01000018">
    <property type="protein sequence ID" value="OQX90959.1"/>
    <property type="molecule type" value="Genomic_DNA"/>
</dbReference>
<comment type="similarity">
    <text evidence="1 4">Belongs to the glycosyl hydrolase 57 family.</text>
</comment>
<feature type="active site" description="Nucleophile" evidence="3">
    <location>
        <position position="175"/>
    </location>
</feature>
<dbReference type="InterPro" id="IPR011330">
    <property type="entry name" value="Glyco_hydro/deAcase_b/a-brl"/>
</dbReference>
<evidence type="ECO:0000313" key="8">
    <source>
        <dbReference type="Proteomes" id="UP000192611"/>
    </source>
</evidence>
<evidence type="ECO:0000256" key="2">
    <source>
        <dbReference type="ARBA" id="ARBA00023277"/>
    </source>
</evidence>
<evidence type="ECO:0000259" key="5">
    <source>
        <dbReference type="Pfam" id="PF03065"/>
    </source>
</evidence>
<protein>
    <recommendedName>
        <fullName evidence="9">Glycoside hydrolase family 57 N-terminal domain-containing protein</fullName>
    </recommendedName>
</protein>
<dbReference type="InterPro" id="IPR015293">
    <property type="entry name" value="BE_C"/>
</dbReference>
<dbReference type="PANTHER" id="PTHR41695:SF1">
    <property type="entry name" value="1,4-ALPHA-GLUCAN BRANCHING ENZYME TK1436"/>
    <property type="match status" value="1"/>
</dbReference>
<feature type="domain" description="Glycoside hydrolase family 57 N-terminal" evidence="5">
    <location>
        <begin position="12"/>
        <end position="382"/>
    </location>
</feature>
<dbReference type="InterPro" id="IPR037090">
    <property type="entry name" value="57_glycoside_trans_central"/>
</dbReference>
<dbReference type="GO" id="GO:0030979">
    <property type="term" value="P:alpha-glucan biosynthetic process"/>
    <property type="evidence" value="ECO:0007669"/>
    <property type="project" value="InterPro"/>
</dbReference>
<name>A0A1W9S2A0_9BACT</name>
<dbReference type="GO" id="GO:0003844">
    <property type="term" value="F:1,4-alpha-glucan branching enzyme activity"/>
    <property type="evidence" value="ECO:0007669"/>
    <property type="project" value="InterPro"/>
</dbReference>
<dbReference type="InterPro" id="IPR027291">
    <property type="entry name" value="Glyco_hydro_38_N_sf"/>
</dbReference>
<sequence>MVIGYGSWPHGEEWLYEATSEVYIPLLDMLFRLTEEGIKANLNISFTPVLCEQLSHPAFATGFVAYLNRKIESTKGDEAYFQSIGSYKLSDLAGWWSSHYRTVLTHFTDRYHYTIMPHFKKLAEENVIEILTTPATHPLLALIPTDSAINVHLAQAKATMQKHLGSVPYGLWLPECAYRPKGVFSFPFTSPYERMGIEQLIGDKGFLYTILPSHLITGKPIGTFFASDEGASVEMERDLYIPAYIGDSNVVALFRDNITANQIWSGPMNYPRDEWYLDFHKKHFPSGNRYWRVTDPESDMVHKDVYEPIRAMDRAGVHAGHLVNMVSDMSEVVGEGLITAPFDTELFGHWWWEGLRFLEDTIRISNESKSVRLIKITDYIQDSNILERRKLRAGSWGDGGGFDTWLNDRTMWVWRLIDQTEKNLMETIDASRGLSNENIKRVLNYAVREMMFLESSDWTYLIGKNTAVEYAEMRVSTHYERLVRLLDIARSLIEGGSLSEVDRAYLCGFENISVFDNCNWRFFCD</sequence>
<feature type="domain" description="1,4-alpha-glucan branching enzyme C-terminal" evidence="6">
    <location>
        <begin position="419"/>
        <end position="491"/>
    </location>
</feature>
<keyword evidence="2 4" id="KW-0119">Carbohydrate metabolism</keyword>
<dbReference type="SUPFAM" id="SSF88713">
    <property type="entry name" value="Glycoside hydrolase/deacetylase"/>
    <property type="match status" value="1"/>
</dbReference>
<dbReference type="InterPro" id="IPR004300">
    <property type="entry name" value="Glyco_hydro_57_N"/>
</dbReference>
<comment type="caution">
    <text evidence="7">The sequence shown here is derived from an EMBL/GenBank/DDBJ whole genome shotgun (WGS) entry which is preliminary data.</text>
</comment>
<organism evidence="7 8">
    <name type="scientific">Candidatus Coatesbacteria bacterium 4484_99</name>
    <dbReference type="NCBI Taxonomy" id="1970774"/>
    <lineage>
        <taxon>Bacteria</taxon>
        <taxon>Candidatus Coatesiibacteriota</taxon>
    </lineage>
</organism>
<dbReference type="AlphaFoldDB" id="A0A1W9S2A0"/>
<dbReference type="InterPro" id="IPR040042">
    <property type="entry name" value="Branching_enz_MT3115-like"/>
</dbReference>
<feature type="active site" description="Proton donor" evidence="3">
    <location>
        <position position="343"/>
    </location>
</feature>
<evidence type="ECO:0000256" key="3">
    <source>
        <dbReference type="PIRSR" id="PIRSR640042-1"/>
    </source>
</evidence>
<dbReference type="GO" id="GO:0005576">
    <property type="term" value="C:extracellular region"/>
    <property type="evidence" value="ECO:0007669"/>
    <property type="project" value="TreeGrafter"/>
</dbReference>
<gene>
    <name evidence="7" type="ORF">B6D57_01480</name>
</gene>
<accession>A0A1W9S2A0</accession>
<dbReference type="Gene3D" id="1.20.1430.10">
    <property type="entry name" value="Families 57/38 glycoside transferase, middle domain"/>
    <property type="match status" value="1"/>
</dbReference>
<dbReference type="SUPFAM" id="SSF88688">
    <property type="entry name" value="Families 57/38 glycoside transferase middle domain"/>
    <property type="match status" value="1"/>
</dbReference>
<evidence type="ECO:0008006" key="9">
    <source>
        <dbReference type="Google" id="ProtNLM"/>
    </source>
</evidence>
<dbReference type="Gene3D" id="3.20.110.10">
    <property type="entry name" value="Glycoside hydrolase 38, N terminal domain"/>
    <property type="match status" value="1"/>
</dbReference>
<evidence type="ECO:0000259" key="6">
    <source>
        <dbReference type="Pfam" id="PF09210"/>
    </source>
</evidence>
<evidence type="ECO:0000256" key="4">
    <source>
        <dbReference type="RuleBase" id="RU361196"/>
    </source>
</evidence>
<evidence type="ECO:0000313" key="7">
    <source>
        <dbReference type="EMBL" id="OQX90959.1"/>
    </source>
</evidence>
<dbReference type="Pfam" id="PF09210">
    <property type="entry name" value="BE_C"/>
    <property type="match status" value="1"/>
</dbReference>
<dbReference type="Pfam" id="PF03065">
    <property type="entry name" value="Glyco_hydro_57"/>
    <property type="match status" value="1"/>
</dbReference>
<dbReference type="InterPro" id="IPR028995">
    <property type="entry name" value="Glyco_hydro_57/38_cen_sf"/>
</dbReference>
<proteinExistence type="inferred from homology"/>